<dbReference type="UniPathway" id="UPA00077">
    <property type="reaction ID" value="UER00155"/>
</dbReference>
<protein>
    <recommendedName>
        <fullName evidence="4">2-amino-4-hydroxy-6-hydroxymethyldihydropteridine pyrophosphokinase</fullName>
        <ecNumber evidence="3">2.7.6.3</ecNumber>
    </recommendedName>
    <alternativeName>
        <fullName evidence="11">6-hydroxymethyl-7,8-dihydropterin pyrophosphokinase</fullName>
    </alternativeName>
    <alternativeName>
        <fullName evidence="12">7,8-dihydro-6-hydroxymethylpterin-pyrophosphokinase</fullName>
    </alternativeName>
</protein>
<comment type="caution">
    <text evidence="14">The sequence shown here is derived from an EMBL/GenBank/DDBJ whole genome shotgun (WGS) entry which is preliminary data.</text>
</comment>
<comment type="similarity">
    <text evidence="2">Belongs to the HPPK family.</text>
</comment>
<dbReference type="GO" id="GO:0005524">
    <property type="term" value="F:ATP binding"/>
    <property type="evidence" value="ECO:0007669"/>
    <property type="project" value="UniProtKB-KW"/>
</dbReference>
<dbReference type="Pfam" id="PF01288">
    <property type="entry name" value="HPPK"/>
    <property type="match status" value="1"/>
</dbReference>
<evidence type="ECO:0000313" key="14">
    <source>
        <dbReference type="EMBL" id="PZQ98015.1"/>
    </source>
</evidence>
<dbReference type="PANTHER" id="PTHR43071:SF1">
    <property type="entry name" value="2-AMINO-4-HYDROXY-6-HYDROXYMETHYLDIHYDROPTERIDINE PYROPHOSPHOKINASE"/>
    <property type="match status" value="1"/>
</dbReference>
<keyword evidence="7 14" id="KW-0418">Kinase</keyword>
<name>A0A2W5SFF7_CERSP</name>
<dbReference type="InterPro" id="IPR035907">
    <property type="entry name" value="Hppk_sf"/>
</dbReference>
<dbReference type="GO" id="GO:0046656">
    <property type="term" value="P:folic acid biosynthetic process"/>
    <property type="evidence" value="ECO:0007669"/>
    <property type="project" value="UniProtKB-KW"/>
</dbReference>
<evidence type="ECO:0000256" key="2">
    <source>
        <dbReference type="ARBA" id="ARBA00005810"/>
    </source>
</evidence>
<accession>A0A2W5SFF7</accession>
<dbReference type="SUPFAM" id="SSF55083">
    <property type="entry name" value="6-hydroxymethyl-7,8-dihydropterin pyrophosphokinase, HPPK"/>
    <property type="match status" value="1"/>
</dbReference>
<proteinExistence type="inferred from homology"/>
<evidence type="ECO:0000256" key="1">
    <source>
        <dbReference type="ARBA" id="ARBA00005051"/>
    </source>
</evidence>
<keyword evidence="8" id="KW-0067">ATP-binding</keyword>
<dbReference type="GO" id="GO:0046654">
    <property type="term" value="P:tetrahydrofolate biosynthetic process"/>
    <property type="evidence" value="ECO:0007669"/>
    <property type="project" value="UniProtKB-UniPathway"/>
</dbReference>
<reference evidence="14 15" key="1">
    <citation type="submission" date="2017-08" db="EMBL/GenBank/DDBJ databases">
        <title>Infants hospitalized years apart are colonized by the same room-sourced microbial strains.</title>
        <authorList>
            <person name="Brooks B."/>
            <person name="Olm M.R."/>
            <person name="Firek B.A."/>
            <person name="Baker R."/>
            <person name="Thomas B.C."/>
            <person name="Morowitz M.J."/>
            <person name="Banfield J.F."/>
        </authorList>
    </citation>
    <scope>NUCLEOTIDE SEQUENCE [LARGE SCALE GENOMIC DNA]</scope>
    <source>
        <strain evidence="14">S2_003_000_R2_11</strain>
    </source>
</reference>
<comment type="pathway">
    <text evidence="1">Cofactor biosynthesis; tetrahydrofolate biosynthesis; 2-amino-4-hydroxy-6-hydroxymethyl-7,8-dihydropteridine diphosphate from 7,8-dihydroneopterin triphosphate: step 4/4.</text>
</comment>
<evidence type="ECO:0000259" key="13">
    <source>
        <dbReference type="Pfam" id="PF01288"/>
    </source>
</evidence>
<evidence type="ECO:0000256" key="7">
    <source>
        <dbReference type="ARBA" id="ARBA00022777"/>
    </source>
</evidence>
<dbReference type="AlphaFoldDB" id="A0A2W5SFF7"/>
<comment type="function">
    <text evidence="10">Catalyzes the transfer of pyrophosphate from adenosine triphosphate (ATP) to 6-hydroxymethyl-7,8-dihydropterin, an enzymatic step in folate biosynthesis pathway.</text>
</comment>
<evidence type="ECO:0000256" key="12">
    <source>
        <dbReference type="ARBA" id="ARBA00033413"/>
    </source>
</evidence>
<feature type="domain" description="7,8-dihydro-6-hydroxymethylpterin-pyrophosphokinase" evidence="13">
    <location>
        <begin position="24"/>
        <end position="176"/>
    </location>
</feature>
<evidence type="ECO:0000256" key="6">
    <source>
        <dbReference type="ARBA" id="ARBA00022741"/>
    </source>
</evidence>
<dbReference type="PANTHER" id="PTHR43071">
    <property type="entry name" value="2-AMINO-4-HYDROXY-6-HYDROXYMETHYLDIHYDROPTERIDINE PYROPHOSPHOKINASE"/>
    <property type="match status" value="1"/>
</dbReference>
<sequence>MAGRQVCLYERLSLVDAGEKKTLIALGANLPNGNRPPVATVSQALDQLLALGLEVSRVSRFFFTPCFPAGAGPDYVNAAAVIRPPVEMAPEQLLAILHGVEQDHGRQRMQRWGMRTLDLDLISWGDAVLPDRQTYDLWRSLDPSQQASAAPDRLVLPHPRMQDRAFVLVPLADVAPDWRHPVLKLTVAEMLENLPQADRAAVRPL</sequence>
<keyword evidence="5" id="KW-0808">Transferase</keyword>
<dbReference type="Gene3D" id="3.30.70.560">
    <property type="entry name" value="7,8-Dihydro-6-hydroxymethylpterin-pyrophosphokinase HPPK"/>
    <property type="match status" value="1"/>
</dbReference>
<dbReference type="InterPro" id="IPR000550">
    <property type="entry name" value="Hppk"/>
</dbReference>
<evidence type="ECO:0000256" key="8">
    <source>
        <dbReference type="ARBA" id="ARBA00022840"/>
    </source>
</evidence>
<keyword evidence="6" id="KW-0547">Nucleotide-binding</keyword>
<dbReference type="GO" id="GO:0003848">
    <property type="term" value="F:2-amino-4-hydroxy-6-hydroxymethyldihydropteridine diphosphokinase activity"/>
    <property type="evidence" value="ECO:0007669"/>
    <property type="project" value="UniProtKB-EC"/>
</dbReference>
<evidence type="ECO:0000256" key="3">
    <source>
        <dbReference type="ARBA" id="ARBA00013253"/>
    </source>
</evidence>
<evidence type="ECO:0000256" key="4">
    <source>
        <dbReference type="ARBA" id="ARBA00016218"/>
    </source>
</evidence>
<dbReference type="GO" id="GO:0016301">
    <property type="term" value="F:kinase activity"/>
    <property type="evidence" value="ECO:0007669"/>
    <property type="project" value="UniProtKB-KW"/>
</dbReference>
<gene>
    <name evidence="14" type="primary">folK</name>
    <name evidence="14" type="ORF">DI533_12890</name>
</gene>
<dbReference type="EC" id="2.7.6.3" evidence="3"/>
<organism evidence="14 15">
    <name type="scientific">Cereibacter sphaeroides</name>
    <name type="common">Rhodobacter sphaeroides</name>
    <dbReference type="NCBI Taxonomy" id="1063"/>
    <lineage>
        <taxon>Bacteria</taxon>
        <taxon>Pseudomonadati</taxon>
        <taxon>Pseudomonadota</taxon>
        <taxon>Alphaproteobacteria</taxon>
        <taxon>Rhodobacterales</taxon>
        <taxon>Paracoccaceae</taxon>
        <taxon>Cereibacter</taxon>
    </lineage>
</organism>
<dbReference type="EMBL" id="QFQS01000002">
    <property type="protein sequence ID" value="PZQ98015.1"/>
    <property type="molecule type" value="Genomic_DNA"/>
</dbReference>
<dbReference type="Proteomes" id="UP000248975">
    <property type="component" value="Unassembled WGS sequence"/>
</dbReference>
<dbReference type="NCBIfam" id="TIGR01498">
    <property type="entry name" value="folK"/>
    <property type="match status" value="1"/>
</dbReference>
<dbReference type="CDD" id="cd00483">
    <property type="entry name" value="HPPK"/>
    <property type="match status" value="1"/>
</dbReference>
<evidence type="ECO:0000256" key="9">
    <source>
        <dbReference type="ARBA" id="ARBA00022909"/>
    </source>
</evidence>
<evidence type="ECO:0000313" key="15">
    <source>
        <dbReference type="Proteomes" id="UP000248975"/>
    </source>
</evidence>
<keyword evidence="9" id="KW-0289">Folate biosynthesis</keyword>
<evidence type="ECO:0000256" key="11">
    <source>
        <dbReference type="ARBA" id="ARBA00029766"/>
    </source>
</evidence>
<evidence type="ECO:0000256" key="5">
    <source>
        <dbReference type="ARBA" id="ARBA00022679"/>
    </source>
</evidence>
<evidence type="ECO:0000256" key="10">
    <source>
        <dbReference type="ARBA" id="ARBA00029409"/>
    </source>
</evidence>